<dbReference type="InterPro" id="IPR010795">
    <property type="entry name" value="Prenylcys_lyase"/>
</dbReference>
<evidence type="ECO:0000256" key="2">
    <source>
        <dbReference type="ARBA" id="ARBA00009967"/>
    </source>
</evidence>
<accession>A0A2J6RSZ7</accession>
<protein>
    <recommendedName>
        <fullName evidence="10">Prenylcysteine lyase domain-containing protein</fullName>
    </recommendedName>
</protein>
<evidence type="ECO:0000313" key="12">
    <source>
        <dbReference type="Proteomes" id="UP000235786"/>
    </source>
</evidence>
<keyword evidence="4" id="KW-0732">Signal</keyword>
<dbReference type="GO" id="GO:0001735">
    <property type="term" value="F:prenylcysteine oxidase activity"/>
    <property type="evidence" value="ECO:0007669"/>
    <property type="project" value="InterPro"/>
</dbReference>
<feature type="transmembrane region" description="Helical" evidence="9">
    <location>
        <begin position="172"/>
        <end position="194"/>
    </location>
</feature>
<evidence type="ECO:0000256" key="5">
    <source>
        <dbReference type="ARBA" id="ARBA00022827"/>
    </source>
</evidence>
<comment type="cofactor">
    <cofactor evidence="1">
        <name>FAD</name>
        <dbReference type="ChEBI" id="CHEBI:57692"/>
    </cofactor>
</comment>
<organism evidence="11 12">
    <name type="scientific">Hyaloscypha variabilis (strain UAMH 11265 / GT02V1 / F)</name>
    <name type="common">Meliniomyces variabilis</name>
    <dbReference type="NCBI Taxonomy" id="1149755"/>
    <lineage>
        <taxon>Eukaryota</taxon>
        <taxon>Fungi</taxon>
        <taxon>Dikarya</taxon>
        <taxon>Ascomycota</taxon>
        <taxon>Pezizomycotina</taxon>
        <taxon>Leotiomycetes</taxon>
        <taxon>Helotiales</taxon>
        <taxon>Hyaloscyphaceae</taxon>
        <taxon>Hyaloscypha</taxon>
        <taxon>Hyaloscypha variabilis</taxon>
    </lineage>
</organism>
<dbReference type="SUPFAM" id="SSF51905">
    <property type="entry name" value="FAD/NAD(P)-binding domain"/>
    <property type="match status" value="1"/>
</dbReference>
<evidence type="ECO:0000256" key="6">
    <source>
        <dbReference type="ARBA" id="ARBA00023002"/>
    </source>
</evidence>
<keyword evidence="7" id="KW-0325">Glycoprotein</keyword>
<dbReference type="GO" id="GO:0030328">
    <property type="term" value="P:prenylcysteine catabolic process"/>
    <property type="evidence" value="ECO:0007669"/>
    <property type="project" value="InterPro"/>
</dbReference>
<dbReference type="Pfam" id="PF07156">
    <property type="entry name" value="Prenylcys_lyase"/>
    <property type="match status" value="1"/>
</dbReference>
<gene>
    <name evidence="11" type="ORF">L207DRAFT_565456</name>
</gene>
<evidence type="ECO:0000313" key="11">
    <source>
        <dbReference type="EMBL" id="PMD41646.1"/>
    </source>
</evidence>
<sequence length="696" mass="77751">MTKKTFTSKPPQYQENPSEPDTSLPPPPYTPQETTPLIPGGPSYAGSSYAPSGPSYTGPSYTASSRFSDNSSTAGSLPSHFPRRNRTLRHAFRELRRDYLLATYHRALDAVAARGWRPPTLRWPGSSRSQRSSECGHEVDGGRRRERVRVWVKGVRRWGRVGEEKRRKRRRVILCCNLLIWVLVALGIAVFISGRWANEGGDRWPAPPERKETVRVGIVGAGPAGVSAAYTLSTSFKSKDVSLEIILFEQKASIGGRMVTNHAFPKERLGREVHPEDVASGQIGGNSLRNRARELGFDYRLEKKLIADEVGFFNGQDIVAKLTRPMDEMSWRTWLTLVLKYRFSLWNAKQLPKGTMKTFDKLLESRSTFERVSDMTKSAGIDGAVGLGAVARLSANGVGGDYIHEVLRPQVLRQTGQYVTELSDLAISMGLQREDQCSAGYRGSFARILDNFVQRSRAELRLSTKVTSLKRELTVDGGRSWVLELQKTGHSEVKSEVFDHVIVAGPSSSLLKHIYHDEEVFYRDLFVTFLVSTKELDKKYFGGSDNIPSQILPIQSDRLRSDLEGIHEISYVGDTFGPDLNAEAVGKLYRILSDRSVSRQQILAFGGEAVLEIYEENIEHAYPLTWPRNGKFGEFKLKDGLWHTGVVETIGSSVELSWVGGENVGRLVARSLGRGVPRKQADIPKMKQVPQNGIMK</sequence>
<dbReference type="InterPro" id="IPR036188">
    <property type="entry name" value="FAD/NAD-bd_sf"/>
</dbReference>
<feature type="region of interest" description="Disordered" evidence="8">
    <location>
        <begin position="1"/>
        <end position="82"/>
    </location>
</feature>
<evidence type="ECO:0000256" key="7">
    <source>
        <dbReference type="ARBA" id="ARBA00023180"/>
    </source>
</evidence>
<keyword evidence="9" id="KW-1133">Transmembrane helix</keyword>
<reference evidence="11 12" key="1">
    <citation type="submission" date="2016-04" db="EMBL/GenBank/DDBJ databases">
        <title>A degradative enzymes factory behind the ericoid mycorrhizal symbiosis.</title>
        <authorList>
            <consortium name="DOE Joint Genome Institute"/>
            <person name="Martino E."/>
            <person name="Morin E."/>
            <person name="Grelet G."/>
            <person name="Kuo A."/>
            <person name="Kohler A."/>
            <person name="Daghino S."/>
            <person name="Barry K."/>
            <person name="Choi C."/>
            <person name="Cichocki N."/>
            <person name="Clum A."/>
            <person name="Copeland A."/>
            <person name="Hainaut M."/>
            <person name="Haridas S."/>
            <person name="Labutti K."/>
            <person name="Lindquist E."/>
            <person name="Lipzen A."/>
            <person name="Khouja H.-R."/>
            <person name="Murat C."/>
            <person name="Ohm R."/>
            <person name="Olson A."/>
            <person name="Spatafora J."/>
            <person name="Veneault-Fourrey C."/>
            <person name="Henrissat B."/>
            <person name="Grigoriev I."/>
            <person name="Martin F."/>
            <person name="Perotto S."/>
        </authorList>
    </citation>
    <scope>NUCLEOTIDE SEQUENCE [LARGE SCALE GENOMIC DNA]</scope>
    <source>
        <strain evidence="11 12">F</strain>
    </source>
</reference>
<keyword evidence="6" id="KW-0560">Oxidoreductase</keyword>
<evidence type="ECO:0000256" key="1">
    <source>
        <dbReference type="ARBA" id="ARBA00001974"/>
    </source>
</evidence>
<feature type="domain" description="Prenylcysteine lyase" evidence="10">
    <location>
        <begin position="328"/>
        <end position="671"/>
    </location>
</feature>
<dbReference type="OrthoDB" id="437369at2759"/>
<name>A0A2J6RSZ7_HYAVF</name>
<dbReference type="Pfam" id="PF13450">
    <property type="entry name" value="NAD_binding_8"/>
    <property type="match status" value="1"/>
</dbReference>
<dbReference type="AlphaFoldDB" id="A0A2J6RSZ7"/>
<feature type="compositionally biased region" description="Polar residues" evidence="8">
    <location>
        <begin position="45"/>
        <end position="76"/>
    </location>
</feature>
<feature type="compositionally biased region" description="Polar residues" evidence="8">
    <location>
        <begin position="1"/>
        <end position="16"/>
    </location>
</feature>
<dbReference type="PANTHER" id="PTHR15944">
    <property type="entry name" value="FARNESYLCYSTEINE LYASE"/>
    <property type="match status" value="1"/>
</dbReference>
<comment type="similarity">
    <text evidence="2">Belongs to the prenylcysteine oxidase family.</text>
</comment>
<dbReference type="InterPro" id="IPR017046">
    <property type="entry name" value="Prenylcysteine_Oxase1"/>
</dbReference>
<evidence type="ECO:0000256" key="4">
    <source>
        <dbReference type="ARBA" id="ARBA00022729"/>
    </source>
</evidence>
<keyword evidence="9" id="KW-0812">Transmembrane</keyword>
<proteinExistence type="inferred from homology"/>
<keyword evidence="12" id="KW-1185">Reference proteome</keyword>
<evidence type="ECO:0000256" key="3">
    <source>
        <dbReference type="ARBA" id="ARBA00022630"/>
    </source>
</evidence>
<dbReference type="PANTHER" id="PTHR15944:SF0">
    <property type="entry name" value="PRENYLCYSTEINE LYASE DOMAIN-CONTAINING PROTEIN"/>
    <property type="match status" value="1"/>
</dbReference>
<evidence type="ECO:0000256" key="9">
    <source>
        <dbReference type="SAM" id="Phobius"/>
    </source>
</evidence>
<dbReference type="EMBL" id="KZ613944">
    <property type="protein sequence ID" value="PMD41646.1"/>
    <property type="molecule type" value="Genomic_DNA"/>
</dbReference>
<keyword evidence="9" id="KW-0472">Membrane</keyword>
<dbReference type="Gene3D" id="3.50.50.60">
    <property type="entry name" value="FAD/NAD(P)-binding domain"/>
    <property type="match status" value="1"/>
</dbReference>
<feature type="region of interest" description="Disordered" evidence="8">
    <location>
        <begin position="120"/>
        <end position="139"/>
    </location>
</feature>
<keyword evidence="5" id="KW-0274">FAD</keyword>
<dbReference type="GO" id="GO:0030327">
    <property type="term" value="P:prenylated protein catabolic process"/>
    <property type="evidence" value="ECO:0007669"/>
    <property type="project" value="TreeGrafter"/>
</dbReference>
<dbReference type="Proteomes" id="UP000235786">
    <property type="component" value="Unassembled WGS sequence"/>
</dbReference>
<keyword evidence="3" id="KW-0285">Flavoprotein</keyword>
<evidence type="ECO:0000256" key="8">
    <source>
        <dbReference type="SAM" id="MobiDB-lite"/>
    </source>
</evidence>
<evidence type="ECO:0000259" key="10">
    <source>
        <dbReference type="Pfam" id="PF07156"/>
    </source>
</evidence>